<proteinExistence type="predicted"/>
<keyword evidence="1" id="KW-1133">Transmembrane helix</keyword>
<feature type="transmembrane region" description="Helical" evidence="1">
    <location>
        <begin position="200"/>
        <end position="218"/>
    </location>
</feature>
<dbReference type="PANTHER" id="PTHR40407">
    <property type="entry name" value="MEMBRANE PROTEIN-LIKE PROTEIN"/>
    <property type="match status" value="1"/>
</dbReference>
<feature type="transmembrane region" description="Helical" evidence="1">
    <location>
        <begin position="275"/>
        <end position="296"/>
    </location>
</feature>
<dbReference type="RefSeq" id="WP_094984269.1">
    <property type="nucleotide sequence ID" value="NZ_NHNI01000001.1"/>
</dbReference>
<evidence type="ECO:0000313" key="3">
    <source>
        <dbReference type="EMBL" id="OZY86646.1"/>
    </source>
</evidence>
<keyword evidence="1" id="KW-0812">Transmembrane</keyword>
<feature type="transmembrane region" description="Helical" evidence="1">
    <location>
        <begin position="63"/>
        <end position="83"/>
    </location>
</feature>
<accession>A0A266QAJ2</accession>
<feature type="transmembrane region" description="Helical" evidence="1">
    <location>
        <begin position="316"/>
        <end position="339"/>
    </location>
</feature>
<feature type="domain" description="Heparan-alpha-glucosaminide N-acetyltransferase catalytic" evidence="2">
    <location>
        <begin position="15"/>
        <end position="222"/>
    </location>
</feature>
<organism evidence="3 4">
    <name type="scientific">Cellvibrio mixtus</name>
    <dbReference type="NCBI Taxonomy" id="39650"/>
    <lineage>
        <taxon>Bacteria</taxon>
        <taxon>Pseudomonadati</taxon>
        <taxon>Pseudomonadota</taxon>
        <taxon>Gammaproteobacteria</taxon>
        <taxon>Cellvibrionales</taxon>
        <taxon>Cellvibrionaceae</taxon>
        <taxon>Cellvibrio</taxon>
    </lineage>
</organism>
<protein>
    <recommendedName>
        <fullName evidence="2">Heparan-alpha-glucosaminide N-acetyltransferase catalytic domain-containing protein</fullName>
    </recommendedName>
</protein>
<evidence type="ECO:0000313" key="4">
    <source>
        <dbReference type="Proteomes" id="UP000216101"/>
    </source>
</evidence>
<keyword evidence="4" id="KW-1185">Reference proteome</keyword>
<feature type="transmembrane region" description="Helical" evidence="1">
    <location>
        <begin position="148"/>
        <end position="167"/>
    </location>
</feature>
<keyword evidence="1" id="KW-0472">Membrane</keyword>
<gene>
    <name evidence="3" type="ORF">CBP51_06410</name>
</gene>
<feature type="transmembrane region" description="Helical" evidence="1">
    <location>
        <begin position="230"/>
        <end position="250"/>
    </location>
</feature>
<evidence type="ECO:0000259" key="2">
    <source>
        <dbReference type="Pfam" id="PF07786"/>
    </source>
</evidence>
<feature type="transmembrane region" description="Helical" evidence="1">
    <location>
        <begin position="95"/>
        <end position="116"/>
    </location>
</feature>
<feature type="transmembrane region" description="Helical" evidence="1">
    <location>
        <begin position="122"/>
        <end position="141"/>
    </location>
</feature>
<evidence type="ECO:0000256" key="1">
    <source>
        <dbReference type="SAM" id="Phobius"/>
    </source>
</evidence>
<dbReference type="Pfam" id="PF07786">
    <property type="entry name" value="HGSNAT_cat"/>
    <property type="match status" value="1"/>
</dbReference>
<sequence>MATPVIGLKTPDSQRIKSIDALRGLVMLLMLLDHVRERFFLHRQVSDPMDVESTEPALFASRLAAHFCAPIFVFLTGLSAWLYQQSARAESVSIFLLKRGLLLIVLEFTLVTFSWMGNFNTIYLQVIWVIGLSMLALALLVKMPRVAQWLLAVGIIALHNLLTPIQFSVDEWGYSLWTILHDRNYWIKTDWLAIKVSYPLLPWIGVILLGYCAGPLFAKQMFAARRTARLVGAGIGSLLLLLLLRGFNLYGETLPWQTFASPVQTLMSFFNFTKYPPSLDFLLLTLGVMALVLVWLERFNAARFVSVLSQFGAAPLFFYLLHLYVLLFIYTVFFAFYGANKGIYFGVDSIYSIWLISLLLALLLYWPTAMFAEYKCRSTYRWIKYL</sequence>
<dbReference type="InterPro" id="IPR012429">
    <property type="entry name" value="HGSNAT_cat"/>
</dbReference>
<dbReference type="PANTHER" id="PTHR40407:SF1">
    <property type="entry name" value="HEPARAN-ALPHA-GLUCOSAMINIDE N-ACETYLTRANSFERASE CATALYTIC DOMAIN-CONTAINING PROTEIN"/>
    <property type="match status" value="1"/>
</dbReference>
<reference evidence="4" key="1">
    <citation type="submission" date="2017-05" db="EMBL/GenBank/DDBJ databases">
        <authorList>
            <person name="Barney B.M."/>
        </authorList>
    </citation>
    <scope>NUCLEOTIDE SEQUENCE [LARGE SCALE GENOMIC DNA]</scope>
    <source>
        <strain evidence="4">PSBB022</strain>
    </source>
</reference>
<feature type="transmembrane region" description="Helical" evidence="1">
    <location>
        <begin position="351"/>
        <end position="372"/>
    </location>
</feature>
<dbReference type="Proteomes" id="UP000216101">
    <property type="component" value="Unassembled WGS sequence"/>
</dbReference>
<name>A0A266QAJ2_9GAMM</name>
<comment type="caution">
    <text evidence="3">The sequence shown here is derived from an EMBL/GenBank/DDBJ whole genome shotgun (WGS) entry which is preliminary data.</text>
</comment>
<dbReference type="AlphaFoldDB" id="A0A266QAJ2"/>
<dbReference type="EMBL" id="NHNI01000001">
    <property type="protein sequence ID" value="OZY86646.1"/>
    <property type="molecule type" value="Genomic_DNA"/>
</dbReference>